<proteinExistence type="predicted"/>
<feature type="region of interest" description="Disordered" evidence="1">
    <location>
        <begin position="1"/>
        <end position="25"/>
    </location>
</feature>
<organism evidence="2 3">
    <name type="scientific">Rattus norvegicus</name>
    <name type="common">Rat</name>
    <dbReference type="NCBI Taxonomy" id="10116"/>
    <lineage>
        <taxon>Eukaryota</taxon>
        <taxon>Metazoa</taxon>
        <taxon>Chordata</taxon>
        <taxon>Craniata</taxon>
        <taxon>Vertebrata</taxon>
        <taxon>Euteleostomi</taxon>
        <taxon>Mammalia</taxon>
        <taxon>Eutheria</taxon>
        <taxon>Euarchontoglires</taxon>
        <taxon>Glires</taxon>
        <taxon>Rodentia</taxon>
        <taxon>Myomorpha</taxon>
        <taxon>Muroidea</taxon>
        <taxon>Muridae</taxon>
        <taxon>Murinae</taxon>
        <taxon>Rattus</taxon>
    </lineage>
</organism>
<evidence type="ECO:0000256" key="1">
    <source>
        <dbReference type="SAM" id="MobiDB-lite"/>
    </source>
</evidence>
<name>A6HP42_RAT</name>
<accession>A6HP42</accession>
<feature type="region of interest" description="Disordered" evidence="1">
    <location>
        <begin position="55"/>
        <end position="76"/>
    </location>
</feature>
<feature type="compositionally biased region" description="Gly residues" evidence="1">
    <location>
        <begin position="67"/>
        <end position="76"/>
    </location>
</feature>
<sequence>MPPRDDDPDLPRSFGPETPDQNQQDDFWAESCQHCLLGVHSGGICCGPVRSDHHHLHMEEPPCPTDGSGGTGMSTV</sequence>
<evidence type="ECO:0000313" key="2">
    <source>
        <dbReference type="EMBL" id="EDL79793.1"/>
    </source>
</evidence>
<reference evidence="3" key="1">
    <citation type="submission" date="2005-09" db="EMBL/GenBank/DDBJ databases">
        <authorList>
            <person name="Mural R.J."/>
            <person name="Li P.W."/>
            <person name="Adams M.D."/>
            <person name="Amanatides P.G."/>
            <person name="Baden-Tillson H."/>
            <person name="Barnstead M."/>
            <person name="Chin S.H."/>
            <person name="Dew I."/>
            <person name="Evans C.A."/>
            <person name="Ferriera S."/>
            <person name="Flanigan M."/>
            <person name="Fosler C."/>
            <person name="Glodek A."/>
            <person name="Gu Z."/>
            <person name="Holt R.A."/>
            <person name="Jennings D."/>
            <person name="Kraft C.L."/>
            <person name="Lu F."/>
            <person name="Nguyen T."/>
            <person name="Nusskern D.R."/>
            <person name="Pfannkoch C.M."/>
            <person name="Sitter C."/>
            <person name="Sutton G.G."/>
            <person name="Venter J.C."/>
            <person name="Wang Z."/>
            <person name="Woodage T."/>
            <person name="Zheng X.H."/>
            <person name="Zhong F."/>
        </authorList>
    </citation>
    <scope>NUCLEOTIDE SEQUENCE [LARGE SCALE GENOMIC DNA]</scope>
    <source>
        <strain>BN</strain>
        <strain evidence="3">Sprague-Dawley</strain>
    </source>
</reference>
<dbReference type="AlphaFoldDB" id="A6HP42"/>
<protein>
    <submittedName>
        <fullName evidence="2">RCG26766</fullName>
    </submittedName>
</protein>
<dbReference type="Proteomes" id="UP000234681">
    <property type="component" value="Chromosome 3"/>
</dbReference>
<gene>
    <name evidence="2" type="ORF">rCG_26766</name>
</gene>
<dbReference type="EMBL" id="CH473949">
    <property type="protein sequence ID" value="EDL79793.1"/>
    <property type="molecule type" value="Genomic_DNA"/>
</dbReference>
<evidence type="ECO:0000313" key="3">
    <source>
        <dbReference type="Proteomes" id="UP000234681"/>
    </source>
</evidence>